<proteinExistence type="predicted"/>
<keyword evidence="1" id="KW-0560">Oxidoreductase</keyword>
<dbReference type="SUPFAM" id="SSF51735">
    <property type="entry name" value="NAD(P)-binding Rossmann-fold domains"/>
    <property type="match status" value="1"/>
</dbReference>
<reference evidence="2 3" key="1">
    <citation type="submission" date="2020-10" db="EMBL/GenBank/DDBJ databases">
        <title>Sequencing the genomes of 1000 actinobacteria strains.</title>
        <authorList>
            <person name="Klenk H.-P."/>
        </authorList>
    </citation>
    <scope>NUCLEOTIDE SEQUENCE [LARGE SCALE GENOMIC DNA]</scope>
    <source>
        <strain evidence="2 3">DSM 15666</strain>
    </source>
</reference>
<evidence type="ECO:0000256" key="1">
    <source>
        <dbReference type="ARBA" id="ARBA00023002"/>
    </source>
</evidence>
<evidence type="ECO:0000313" key="3">
    <source>
        <dbReference type="Proteomes" id="UP000643525"/>
    </source>
</evidence>
<comment type="caution">
    <text evidence="2">The sequence shown here is derived from an EMBL/GenBank/DDBJ whole genome shotgun (WGS) entry which is preliminary data.</text>
</comment>
<keyword evidence="3" id="KW-1185">Reference proteome</keyword>
<dbReference type="EMBL" id="JADBED010000001">
    <property type="protein sequence ID" value="MBE1524005.1"/>
    <property type="molecule type" value="Genomic_DNA"/>
</dbReference>
<protein>
    <submittedName>
        <fullName evidence="2">NAD(P)-dependent dehydrogenase (Short-subunit alcohol dehydrogenase family)</fullName>
    </submittedName>
</protein>
<dbReference type="InterPro" id="IPR036291">
    <property type="entry name" value="NAD(P)-bd_dom_sf"/>
</dbReference>
<dbReference type="PANTHER" id="PTHR43157:SF31">
    <property type="entry name" value="PHOSPHATIDYLINOSITOL-GLYCAN BIOSYNTHESIS CLASS F PROTEIN"/>
    <property type="match status" value="1"/>
</dbReference>
<organism evidence="2 3">
    <name type="scientific">Nesterenkonia lutea</name>
    <dbReference type="NCBI Taxonomy" id="272919"/>
    <lineage>
        <taxon>Bacteria</taxon>
        <taxon>Bacillati</taxon>
        <taxon>Actinomycetota</taxon>
        <taxon>Actinomycetes</taxon>
        <taxon>Micrococcales</taxon>
        <taxon>Micrococcaceae</taxon>
        <taxon>Nesterenkonia</taxon>
    </lineage>
</organism>
<dbReference type="InterPro" id="IPR002347">
    <property type="entry name" value="SDR_fam"/>
</dbReference>
<evidence type="ECO:0000313" key="2">
    <source>
        <dbReference type="EMBL" id="MBE1524005.1"/>
    </source>
</evidence>
<dbReference type="Gene3D" id="3.40.50.720">
    <property type="entry name" value="NAD(P)-binding Rossmann-like Domain"/>
    <property type="match status" value="1"/>
</dbReference>
<dbReference type="NCBIfam" id="NF004846">
    <property type="entry name" value="PRK06197.1"/>
    <property type="match status" value="1"/>
</dbReference>
<dbReference type="Pfam" id="PF00106">
    <property type="entry name" value="adh_short"/>
    <property type="match status" value="1"/>
</dbReference>
<dbReference type="CDD" id="cd05327">
    <property type="entry name" value="retinol-DH_like_SDR_c_like"/>
    <property type="match status" value="1"/>
</dbReference>
<accession>A0ABR9JDJ4</accession>
<dbReference type="PRINTS" id="PR00081">
    <property type="entry name" value="GDHRDH"/>
</dbReference>
<dbReference type="Proteomes" id="UP000643525">
    <property type="component" value="Unassembled WGS sequence"/>
</dbReference>
<dbReference type="PANTHER" id="PTHR43157">
    <property type="entry name" value="PHOSPHATIDYLINOSITOL-GLYCAN BIOSYNTHESIS CLASS F PROTEIN-RELATED"/>
    <property type="match status" value="1"/>
</dbReference>
<gene>
    <name evidence="2" type="ORF">H4W27_001123</name>
</gene>
<name>A0ABR9JDJ4_9MICC</name>
<dbReference type="RefSeq" id="WP_192595079.1">
    <property type="nucleotide sequence ID" value="NZ_BAAALJ010000020.1"/>
</dbReference>
<sequence length="304" mass="32351">MNQQPWTAADLPSLDGRTVIVTGANSGVGRATATALAQAGAHVVLAVRDVHRGREAAQTMVGRTEVRQLDLADLSSVRSFAQSWTGALDILVNNAGVAGGRGTFTTDGFDMQFGTNHLGHFALTNLLLPQITDRVVTLSSGAHRAGEIHFDDLDLRRRRYSLPQAYGQSKLANLLFTLELQHRLEQAGSSVQSLAAHPGYSATSLGTQGRGKPLVSAVNLAGRLFAQTSAQGALPTLFAATQDLPGGSYIGPDGRWELQGHPTMVGRSDRAADPVLARRLWETSEKLTGVRFGLEPAAGFTFDE</sequence>